<evidence type="ECO:0000259" key="12">
    <source>
        <dbReference type="Pfam" id="PF01435"/>
    </source>
</evidence>
<keyword evidence="9 11" id="KW-0482">Metalloprotease</keyword>
<comment type="subcellular location">
    <subcellularLocation>
        <location evidence="11">Cell membrane</location>
        <topology evidence="11">Multi-pass membrane protein</topology>
    </subcellularLocation>
</comment>
<evidence type="ECO:0000256" key="4">
    <source>
        <dbReference type="ARBA" id="ARBA00022692"/>
    </source>
</evidence>
<dbReference type="PANTHER" id="PTHR43221:SF2">
    <property type="entry name" value="PROTEASE HTPX HOMOLOG"/>
    <property type="match status" value="1"/>
</dbReference>
<evidence type="ECO:0000256" key="11">
    <source>
        <dbReference type="HAMAP-Rule" id="MF_00188"/>
    </source>
</evidence>
<evidence type="ECO:0000256" key="3">
    <source>
        <dbReference type="ARBA" id="ARBA00022670"/>
    </source>
</evidence>
<feature type="binding site" evidence="11">
    <location>
        <position position="146"/>
    </location>
    <ligand>
        <name>Zn(2+)</name>
        <dbReference type="ChEBI" id="CHEBI:29105"/>
        <note>catalytic</note>
    </ligand>
</feature>
<dbReference type="CDD" id="cd07327">
    <property type="entry name" value="M48B_HtpX_like"/>
    <property type="match status" value="1"/>
</dbReference>
<feature type="binding site" evidence="11">
    <location>
        <position position="150"/>
    </location>
    <ligand>
        <name>Zn(2+)</name>
        <dbReference type="ChEBI" id="CHEBI:29105"/>
        <note>catalytic</note>
    </ligand>
</feature>
<dbReference type="EMBL" id="CAGS01000732">
    <property type="protein sequence ID" value="CCF86256.1"/>
    <property type="molecule type" value="Genomic_DNA"/>
</dbReference>
<dbReference type="Gene3D" id="3.30.2010.10">
    <property type="entry name" value="Metalloproteases ('zincins'), catalytic domain"/>
    <property type="match status" value="1"/>
</dbReference>
<dbReference type="MEROPS" id="M48.004"/>
<feature type="transmembrane region" description="Helical" evidence="11">
    <location>
        <begin position="46"/>
        <end position="63"/>
    </location>
</feature>
<dbReference type="GO" id="GO:0008270">
    <property type="term" value="F:zinc ion binding"/>
    <property type="evidence" value="ECO:0007669"/>
    <property type="project" value="UniProtKB-UniRule"/>
</dbReference>
<keyword evidence="4 11" id="KW-0812">Transmembrane</keyword>
<evidence type="ECO:0000313" key="14">
    <source>
        <dbReference type="Proteomes" id="UP000004221"/>
    </source>
</evidence>
<proteinExistence type="inferred from homology"/>
<dbReference type="InterPro" id="IPR022919">
    <property type="entry name" value="Pept_M48_protease_HtpX"/>
</dbReference>
<comment type="caution">
    <text evidence="13">The sequence shown here is derived from an EMBL/GenBank/DDBJ whole genome shotgun (WGS) entry which is preliminary data.</text>
</comment>
<dbReference type="NCBIfam" id="NF002669">
    <property type="entry name" value="PRK02391.1"/>
    <property type="match status" value="1"/>
</dbReference>
<evidence type="ECO:0000256" key="1">
    <source>
        <dbReference type="ARBA" id="ARBA00009779"/>
    </source>
</evidence>
<dbReference type="AlphaFoldDB" id="I4ENJ3"/>
<evidence type="ECO:0000256" key="8">
    <source>
        <dbReference type="ARBA" id="ARBA00022989"/>
    </source>
</evidence>
<organism evidence="13 14">
    <name type="scientific">Nitrolancea hollandica Lb</name>
    <dbReference type="NCBI Taxonomy" id="1129897"/>
    <lineage>
        <taxon>Bacteria</taxon>
        <taxon>Pseudomonadati</taxon>
        <taxon>Thermomicrobiota</taxon>
        <taxon>Thermomicrobia</taxon>
        <taxon>Sphaerobacterales</taxon>
        <taxon>Sphaerobacterineae</taxon>
        <taxon>Sphaerobacteraceae</taxon>
        <taxon>Nitrolancea</taxon>
    </lineage>
</organism>
<feature type="active site" evidence="11">
    <location>
        <position position="147"/>
    </location>
</feature>
<comment type="similarity">
    <text evidence="1 11">Belongs to the peptidase M48B family.</text>
</comment>
<reference evidence="13 14" key="1">
    <citation type="journal article" date="2012" name="ISME J.">
        <title>Nitrification expanded: discovery, physiology and genomics of a nitrite-oxidizing bacterium from the phylum Chloroflexi.</title>
        <authorList>
            <person name="Sorokin D.Y."/>
            <person name="Lucker S."/>
            <person name="Vejmelkova D."/>
            <person name="Kostrikina N.A."/>
            <person name="Kleerebezem R."/>
            <person name="Rijpstra W.I."/>
            <person name="Damste J.S."/>
            <person name="Le Paslier D."/>
            <person name="Muyzer G."/>
            <person name="Wagner M."/>
            <person name="van Loosdrecht M.C."/>
            <person name="Daims H."/>
        </authorList>
    </citation>
    <scope>NUCLEOTIDE SEQUENCE [LARGE SCALE GENOMIC DNA]</scope>
    <source>
        <strain evidence="14">none</strain>
    </source>
</reference>
<keyword evidence="5 11" id="KW-0479">Metal-binding</keyword>
<dbReference type="HAMAP" id="MF_00188">
    <property type="entry name" value="Pept_M48_protease_HtpX"/>
    <property type="match status" value="1"/>
</dbReference>
<dbReference type="InterPro" id="IPR050083">
    <property type="entry name" value="HtpX_protease"/>
</dbReference>
<dbReference type="GO" id="GO:0006508">
    <property type="term" value="P:proteolysis"/>
    <property type="evidence" value="ECO:0007669"/>
    <property type="project" value="UniProtKB-KW"/>
</dbReference>
<dbReference type="GO" id="GO:0004222">
    <property type="term" value="F:metalloendopeptidase activity"/>
    <property type="evidence" value="ECO:0007669"/>
    <property type="project" value="UniProtKB-UniRule"/>
</dbReference>
<feature type="transmembrane region" description="Helical" evidence="11">
    <location>
        <begin position="156"/>
        <end position="177"/>
    </location>
</feature>
<sequence length="311" mass="34207">MGQPVSRMARWGRDTQLSVRMFVVMFLLAAVYLAFIAVLAAYGVRFVPLAVIAVGLLAVQYFMSDKIALWSMGAHEVSPQEAPELHAVIDRLAASIDLPKPRVAIADTPMPNAFATGRNPKNAVVAVTTGIMQRLDPQELEAVLAHELSHIRNRDVMVMTLASFFAMVAQLMMRWMFWGGMYGGMGDRGGDRRDGGGGAGAMALIYVASILVWIISFFLIRALSRYRELAADRGSAIITGAPSHLMSALMKISGVMNRIPDRDLREVQQMNAFFIIPAIHADSFSSLLSTHPSLETRLERLRALSREMEGL</sequence>
<keyword evidence="8 11" id="KW-1133">Transmembrane helix</keyword>
<evidence type="ECO:0000256" key="6">
    <source>
        <dbReference type="ARBA" id="ARBA00022801"/>
    </source>
</evidence>
<dbReference type="EC" id="3.4.24.-" evidence="11"/>
<keyword evidence="10 11" id="KW-0472">Membrane</keyword>
<comment type="cofactor">
    <cofactor evidence="11">
        <name>Zn(2+)</name>
        <dbReference type="ChEBI" id="CHEBI:29105"/>
    </cofactor>
    <text evidence="11">Binds 1 zinc ion per subunit.</text>
</comment>
<keyword evidence="3 11" id="KW-0645">Protease</keyword>
<keyword evidence="6 11" id="KW-0378">Hydrolase</keyword>
<dbReference type="OrthoDB" id="15218at2"/>
<feature type="transmembrane region" description="Helical" evidence="11">
    <location>
        <begin position="197"/>
        <end position="220"/>
    </location>
</feature>
<evidence type="ECO:0000256" key="9">
    <source>
        <dbReference type="ARBA" id="ARBA00023049"/>
    </source>
</evidence>
<feature type="binding site" evidence="11">
    <location>
        <position position="228"/>
    </location>
    <ligand>
        <name>Zn(2+)</name>
        <dbReference type="ChEBI" id="CHEBI:29105"/>
        <note>catalytic</note>
    </ligand>
</feature>
<feature type="domain" description="Peptidase M48" evidence="12">
    <location>
        <begin position="79"/>
        <end position="303"/>
    </location>
</feature>
<accession>I4ENJ3</accession>
<keyword evidence="14" id="KW-1185">Reference proteome</keyword>
<dbReference type="InterPro" id="IPR001915">
    <property type="entry name" value="Peptidase_M48"/>
</dbReference>
<dbReference type="PANTHER" id="PTHR43221">
    <property type="entry name" value="PROTEASE HTPX"/>
    <property type="match status" value="1"/>
</dbReference>
<dbReference type="Pfam" id="PF01435">
    <property type="entry name" value="Peptidase_M48"/>
    <property type="match status" value="1"/>
</dbReference>
<protein>
    <recommendedName>
        <fullName evidence="11">Protease HtpX homolog</fullName>
        <ecNumber evidence="11">3.4.24.-</ecNumber>
    </recommendedName>
</protein>
<gene>
    <name evidence="11 13" type="primary">htpX</name>
    <name evidence="13" type="ORF">NITHO_950001</name>
</gene>
<evidence type="ECO:0000256" key="2">
    <source>
        <dbReference type="ARBA" id="ARBA00022475"/>
    </source>
</evidence>
<keyword evidence="7 11" id="KW-0862">Zinc</keyword>
<name>I4ENJ3_9BACT</name>
<evidence type="ECO:0000256" key="10">
    <source>
        <dbReference type="ARBA" id="ARBA00023136"/>
    </source>
</evidence>
<feature type="transmembrane region" description="Helical" evidence="11">
    <location>
        <begin position="21"/>
        <end position="40"/>
    </location>
</feature>
<evidence type="ECO:0000256" key="5">
    <source>
        <dbReference type="ARBA" id="ARBA00022723"/>
    </source>
</evidence>
<dbReference type="GO" id="GO:0005886">
    <property type="term" value="C:plasma membrane"/>
    <property type="evidence" value="ECO:0007669"/>
    <property type="project" value="UniProtKB-SubCell"/>
</dbReference>
<dbReference type="RefSeq" id="WP_008481971.1">
    <property type="nucleotide sequence ID" value="NZ_CAGS01000732.1"/>
</dbReference>
<dbReference type="Proteomes" id="UP000004221">
    <property type="component" value="Unassembled WGS sequence"/>
</dbReference>
<keyword evidence="2 11" id="KW-1003">Cell membrane</keyword>
<evidence type="ECO:0000313" key="13">
    <source>
        <dbReference type="EMBL" id="CCF86256.1"/>
    </source>
</evidence>
<evidence type="ECO:0000256" key="7">
    <source>
        <dbReference type="ARBA" id="ARBA00022833"/>
    </source>
</evidence>